<proteinExistence type="predicted"/>
<comment type="caution">
    <text evidence="2">The sequence shown here is derived from an EMBL/GenBank/DDBJ whole genome shotgun (WGS) entry which is preliminary data.</text>
</comment>
<dbReference type="Proteomes" id="UP000317158">
    <property type="component" value="Unassembled WGS sequence"/>
</dbReference>
<gene>
    <name evidence="2" type="ORF">EF806_02390</name>
</gene>
<evidence type="ECO:0000313" key="2">
    <source>
        <dbReference type="EMBL" id="RZN64912.1"/>
    </source>
</evidence>
<evidence type="ECO:0000313" key="3">
    <source>
        <dbReference type="Proteomes" id="UP000317158"/>
    </source>
</evidence>
<feature type="domain" description="NurA" evidence="1">
    <location>
        <begin position="51"/>
        <end position="394"/>
    </location>
</feature>
<sequence length="426" mass="49471">MPEFLAEYIKELKSKSDRIGRDFVRDDIKNIGSFFNEYWVEFDLSDQPSNIDVLAIDSSSAVFPTNVGGLFYVVRGLGIAKNKNYKRIATDFDYSSSKSEQEISRFLGMYREHMEHLVGLDSIADGYNGCILLDGSIYGRLSHILSEYSFLNSSSKGLSIDYFEILAKFIKKCEDNRILLIGISKESRTSFFRDFLIERILDDRGLEKKSRRDLLSLALKDKRKAIEKAESMYDKEVVKLIEELTARIPDFQLITLHAKHPGYTKPLLLGASQKKIEEYKRYVVDKRSLIKSSFPELSDNKDTFRRLSVLYDDLFNLPAIVSFHLLPKQIDTAMRIDVPSWYFGISKRIIDVGWPEFVVNDEKINEILNIVSAGYCGLDNYNIWLNMVDLRVKLRKKDFEEIYLPEFEKIVGRFVTARGYRRDRYP</sequence>
<dbReference type="Pfam" id="PF09376">
    <property type="entry name" value="NurA"/>
    <property type="match status" value="1"/>
</dbReference>
<dbReference type="AlphaFoldDB" id="A0A520KSM4"/>
<evidence type="ECO:0000259" key="1">
    <source>
        <dbReference type="SMART" id="SM00933"/>
    </source>
</evidence>
<dbReference type="EMBL" id="RXIF01000004">
    <property type="protein sequence ID" value="RZN64912.1"/>
    <property type="molecule type" value="Genomic_DNA"/>
</dbReference>
<protein>
    <submittedName>
        <fullName evidence="2">DNA double-strand break repair nuclease NurA</fullName>
    </submittedName>
</protein>
<dbReference type="InterPro" id="IPR018977">
    <property type="entry name" value="NurA_domain"/>
</dbReference>
<organism evidence="2 3">
    <name type="scientific">Methanoliparum thermophilum</name>
    <dbReference type="NCBI Taxonomy" id="2491083"/>
    <lineage>
        <taxon>Archaea</taxon>
        <taxon>Methanobacteriati</taxon>
        <taxon>Methanobacteriota</taxon>
        <taxon>Candidatus Methanoliparia</taxon>
        <taxon>Candidatus Methanoliparales</taxon>
        <taxon>Candidatus Methanoliparaceae</taxon>
        <taxon>Candidatus Methanoliparum</taxon>
    </lineage>
</organism>
<accession>A0A520KSM4</accession>
<reference evidence="2 3" key="1">
    <citation type="journal article" date="2019" name="Nat. Microbiol.">
        <title>Wide diversity of methane and short-chain alkane metabolisms in uncultured archaea.</title>
        <authorList>
            <person name="Borrel G."/>
            <person name="Adam P.S."/>
            <person name="McKay L.J."/>
            <person name="Chen L.X."/>
            <person name="Sierra-Garcia I.N."/>
            <person name="Sieber C.M."/>
            <person name="Letourneur Q."/>
            <person name="Ghozlane A."/>
            <person name="Andersen G.L."/>
            <person name="Li W.J."/>
            <person name="Hallam S.J."/>
            <person name="Muyzer G."/>
            <person name="de Oliveira V.M."/>
            <person name="Inskeep W.P."/>
            <person name="Banfield J.F."/>
            <person name="Gribaldo S."/>
        </authorList>
    </citation>
    <scope>NUCLEOTIDE SEQUENCE [LARGE SCALE GENOMIC DNA]</scope>
    <source>
        <strain evidence="2">NM1a</strain>
    </source>
</reference>
<dbReference type="SMART" id="SM00933">
    <property type="entry name" value="NurA"/>
    <property type="match status" value="1"/>
</dbReference>
<name>A0A520KSM4_METT2</name>